<dbReference type="GO" id="GO:0016780">
    <property type="term" value="F:phosphotransferase activity, for other substituted phosphate groups"/>
    <property type="evidence" value="ECO:0007669"/>
    <property type="project" value="InterPro"/>
</dbReference>
<dbReference type="PANTHER" id="PTHR22926">
    <property type="entry name" value="PHOSPHO-N-ACETYLMURAMOYL-PENTAPEPTIDE-TRANSFERASE"/>
    <property type="match status" value="1"/>
</dbReference>
<dbReference type="Pfam" id="PF00953">
    <property type="entry name" value="Glycos_transf_4"/>
    <property type="match status" value="1"/>
</dbReference>
<dbReference type="GO" id="GO:0005886">
    <property type="term" value="C:plasma membrane"/>
    <property type="evidence" value="ECO:0007669"/>
    <property type="project" value="UniProtKB-SubCell"/>
</dbReference>
<feature type="transmembrane region" description="Helical" evidence="8">
    <location>
        <begin position="153"/>
        <end position="171"/>
    </location>
</feature>
<keyword evidence="5 8" id="KW-1133">Transmembrane helix</keyword>
<organism evidence="9 10">
    <name type="scientific">Candidatus Woesebacteria bacterium RIFCSPHIGHO2_12_FULL_42_9</name>
    <dbReference type="NCBI Taxonomy" id="1802511"/>
    <lineage>
        <taxon>Bacteria</taxon>
        <taxon>Candidatus Woeseibacteriota</taxon>
    </lineage>
</organism>
<dbReference type="CDD" id="cd06853">
    <property type="entry name" value="GT_WecA_like"/>
    <property type="match status" value="1"/>
</dbReference>
<evidence type="ECO:0000256" key="1">
    <source>
        <dbReference type="ARBA" id="ARBA00004651"/>
    </source>
</evidence>
<gene>
    <name evidence="9" type="ORF">A3E15_02000</name>
</gene>
<protein>
    <recommendedName>
        <fullName evidence="11">Undecaprenyl-phosphate alpha-N-acetylglucosaminyl 1-phosphate transferase</fullName>
    </recommendedName>
</protein>
<evidence type="ECO:0008006" key="11">
    <source>
        <dbReference type="Google" id="ProtNLM"/>
    </source>
</evidence>
<reference evidence="9 10" key="1">
    <citation type="journal article" date="2016" name="Nat. Commun.">
        <title>Thousands of microbial genomes shed light on interconnected biogeochemical processes in an aquifer system.</title>
        <authorList>
            <person name="Anantharaman K."/>
            <person name="Brown C.T."/>
            <person name="Hug L.A."/>
            <person name="Sharon I."/>
            <person name="Castelle C.J."/>
            <person name="Probst A.J."/>
            <person name="Thomas B.C."/>
            <person name="Singh A."/>
            <person name="Wilkins M.J."/>
            <person name="Karaoz U."/>
            <person name="Brodie E.L."/>
            <person name="Williams K.H."/>
            <person name="Hubbard S.S."/>
            <person name="Banfield J.F."/>
        </authorList>
    </citation>
    <scope>NUCLEOTIDE SEQUENCE [LARGE SCALE GENOMIC DNA]</scope>
</reference>
<evidence type="ECO:0000256" key="4">
    <source>
        <dbReference type="ARBA" id="ARBA00022692"/>
    </source>
</evidence>
<keyword evidence="3" id="KW-0808">Transferase</keyword>
<accession>A0A1F8AXM6</accession>
<comment type="caution">
    <text evidence="9">The sequence shown here is derived from an EMBL/GenBank/DDBJ whole genome shotgun (WGS) entry which is preliminary data.</text>
</comment>
<dbReference type="InterPro" id="IPR000715">
    <property type="entry name" value="Glycosyl_transferase_4"/>
</dbReference>
<dbReference type="GO" id="GO:0046872">
    <property type="term" value="F:metal ion binding"/>
    <property type="evidence" value="ECO:0007669"/>
    <property type="project" value="UniProtKB-KW"/>
</dbReference>
<feature type="transmembrane region" description="Helical" evidence="8">
    <location>
        <begin position="333"/>
        <end position="352"/>
    </location>
</feature>
<feature type="transmembrane region" description="Helical" evidence="8">
    <location>
        <begin position="56"/>
        <end position="73"/>
    </location>
</feature>
<dbReference type="GO" id="GO:0071555">
    <property type="term" value="P:cell wall organization"/>
    <property type="evidence" value="ECO:0007669"/>
    <property type="project" value="TreeGrafter"/>
</dbReference>
<keyword evidence="7" id="KW-0479">Metal-binding</keyword>
<feature type="transmembrane region" description="Helical" evidence="8">
    <location>
        <begin position="79"/>
        <end position="95"/>
    </location>
</feature>
<feature type="transmembrane region" description="Helical" evidence="8">
    <location>
        <begin position="309"/>
        <end position="327"/>
    </location>
</feature>
<evidence type="ECO:0000313" key="10">
    <source>
        <dbReference type="Proteomes" id="UP000177794"/>
    </source>
</evidence>
<feature type="transmembrane region" description="Helical" evidence="8">
    <location>
        <begin position="237"/>
        <end position="254"/>
    </location>
</feature>
<proteinExistence type="predicted"/>
<keyword evidence="7" id="KW-0460">Magnesium</keyword>
<dbReference type="GO" id="GO:0044038">
    <property type="term" value="P:cell wall macromolecule biosynthetic process"/>
    <property type="evidence" value="ECO:0007669"/>
    <property type="project" value="TreeGrafter"/>
</dbReference>
<dbReference type="EMBL" id="MGGX01000003">
    <property type="protein sequence ID" value="OGM56513.1"/>
    <property type="molecule type" value="Genomic_DNA"/>
</dbReference>
<evidence type="ECO:0000313" key="9">
    <source>
        <dbReference type="EMBL" id="OGM56513.1"/>
    </source>
</evidence>
<sequence length="358" mass="38345">MPNLLNLVFLPAVVAASVTYIAVPYVIKLAKAWGMIDDPKTHIHPKVIHTRPTPRGGGLAIYIGILTAALIFLPLDKHLTGILIGASIVIVMGILDDKYNLNPYVRLLMGFAAALAPIIAGIGISFISNPLGGTLDLSHPQIIFSFLGGERSIWLLSDSFALVWIVLMMNMLNMGAKGVDGQLTGVVVIAALTIAALSLGFSADITEWPVIILAVITAGAYLGFLPWHIFPQKIMPSYGGATLAGYLLAVLSILSTTKVGTLMVVLGIPLIDTGYTIIRRIAAHKSPVWGDRGHLHHRLLDIGWGKAKVASFYWLITGILGLLALNLKTASKLYTMVGTAALLGGLILWLTYRSRSSK</sequence>
<dbReference type="Proteomes" id="UP000177794">
    <property type="component" value="Unassembled WGS sequence"/>
</dbReference>
<evidence type="ECO:0000256" key="7">
    <source>
        <dbReference type="PIRSR" id="PIRSR600715-1"/>
    </source>
</evidence>
<feature type="transmembrane region" description="Helical" evidence="8">
    <location>
        <begin position="208"/>
        <end position="230"/>
    </location>
</feature>
<dbReference type="STRING" id="1802511.A3E15_02000"/>
<evidence type="ECO:0000256" key="2">
    <source>
        <dbReference type="ARBA" id="ARBA00022475"/>
    </source>
</evidence>
<name>A0A1F8AXM6_9BACT</name>
<keyword evidence="6 8" id="KW-0472">Membrane</keyword>
<feature type="transmembrane region" description="Helical" evidence="8">
    <location>
        <begin position="6"/>
        <end position="27"/>
    </location>
</feature>
<dbReference type="PANTHER" id="PTHR22926:SF3">
    <property type="entry name" value="UNDECAPRENYL-PHOSPHATE ALPHA-N-ACETYLGLUCOSAMINYL 1-PHOSPHATE TRANSFERASE"/>
    <property type="match status" value="1"/>
</dbReference>
<evidence type="ECO:0000256" key="5">
    <source>
        <dbReference type="ARBA" id="ARBA00022989"/>
    </source>
</evidence>
<keyword evidence="2" id="KW-1003">Cell membrane</keyword>
<feature type="binding site" evidence="7">
    <location>
        <position position="173"/>
    </location>
    <ligand>
        <name>Mg(2+)</name>
        <dbReference type="ChEBI" id="CHEBI:18420"/>
    </ligand>
</feature>
<keyword evidence="4 8" id="KW-0812">Transmembrane</keyword>
<evidence type="ECO:0000256" key="8">
    <source>
        <dbReference type="SAM" id="Phobius"/>
    </source>
</evidence>
<comment type="cofactor">
    <cofactor evidence="7">
        <name>Mg(2+)</name>
        <dbReference type="ChEBI" id="CHEBI:18420"/>
    </cofactor>
</comment>
<dbReference type="GO" id="GO:0009103">
    <property type="term" value="P:lipopolysaccharide biosynthetic process"/>
    <property type="evidence" value="ECO:0007669"/>
    <property type="project" value="TreeGrafter"/>
</dbReference>
<feature type="transmembrane region" description="Helical" evidence="8">
    <location>
        <begin position="183"/>
        <end position="202"/>
    </location>
</feature>
<evidence type="ECO:0000256" key="3">
    <source>
        <dbReference type="ARBA" id="ARBA00022679"/>
    </source>
</evidence>
<evidence type="ECO:0000256" key="6">
    <source>
        <dbReference type="ARBA" id="ARBA00023136"/>
    </source>
</evidence>
<comment type="subcellular location">
    <subcellularLocation>
        <location evidence="1">Cell membrane</location>
        <topology evidence="1">Multi-pass membrane protein</topology>
    </subcellularLocation>
</comment>
<dbReference type="AlphaFoldDB" id="A0A1F8AXM6"/>
<feature type="transmembrane region" description="Helical" evidence="8">
    <location>
        <begin position="107"/>
        <end position="127"/>
    </location>
</feature>